<sequence length="82" mass="9435">EQLLKSRHCGAYELAYTGFLIICEQLWSSNCDELCNLPIKWIENGIKMVQENSLDKNKLCLTRRSGGLPFYLQSILTDEPIK</sequence>
<comment type="caution">
    <text evidence="2">The sequence shown here is derived from an EMBL/GenBank/DDBJ whole genome shotgun (WGS) entry which is preliminary data.</text>
</comment>
<dbReference type="InterPro" id="IPR051954">
    <property type="entry name" value="tRNA_methyltransferase_THADA"/>
</dbReference>
<dbReference type="GO" id="GO:0030488">
    <property type="term" value="P:tRNA methylation"/>
    <property type="evidence" value="ECO:0007669"/>
    <property type="project" value="TreeGrafter"/>
</dbReference>
<dbReference type="InterPro" id="IPR019442">
    <property type="entry name" value="THADA/TRM732_DUF2428"/>
</dbReference>
<proteinExistence type="predicted"/>
<feature type="domain" description="DUF2428" evidence="1">
    <location>
        <begin position="1"/>
        <end position="80"/>
    </location>
</feature>
<organism evidence="2 3">
    <name type="scientific">Rotaria magnacalcarata</name>
    <dbReference type="NCBI Taxonomy" id="392030"/>
    <lineage>
        <taxon>Eukaryota</taxon>
        <taxon>Metazoa</taxon>
        <taxon>Spiralia</taxon>
        <taxon>Gnathifera</taxon>
        <taxon>Rotifera</taxon>
        <taxon>Eurotatoria</taxon>
        <taxon>Bdelloidea</taxon>
        <taxon>Philodinida</taxon>
        <taxon>Philodinidae</taxon>
        <taxon>Rotaria</taxon>
    </lineage>
</organism>
<feature type="non-terminal residue" evidence="2">
    <location>
        <position position="82"/>
    </location>
</feature>
<gene>
    <name evidence="2" type="ORF">GIL414_LOCUS28659</name>
</gene>
<dbReference type="EMBL" id="CAJOBJ010049474">
    <property type="protein sequence ID" value="CAF4366826.1"/>
    <property type="molecule type" value="Genomic_DNA"/>
</dbReference>
<dbReference type="Pfam" id="PF10350">
    <property type="entry name" value="DUF2428"/>
    <property type="match status" value="1"/>
</dbReference>
<name>A0A8S2VEX8_9BILA</name>
<evidence type="ECO:0000313" key="3">
    <source>
        <dbReference type="Proteomes" id="UP000681720"/>
    </source>
</evidence>
<dbReference type="GO" id="GO:0005829">
    <property type="term" value="C:cytosol"/>
    <property type="evidence" value="ECO:0007669"/>
    <property type="project" value="TreeGrafter"/>
</dbReference>
<dbReference type="AlphaFoldDB" id="A0A8S2VEX8"/>
<feature type="non-terminal residue" evidence="2">
    <location>
        <position position="1"/>
    </location>
</feature>
<reference evidence="2" key="1">
    <citation type="submission" date="2021-02" db="EMBL/GenBank/DDBJ databases">
        <authorList>
            <person name="Nowell W R."/>
        </authorList>
    </citation>
    <scope>NUCLEOTIDE SEQUENCE</scope>
</reference>
<dbReference type="PANTHER" id="PTHR14387:SF7">
    <property type="entry name" value="THYROID ADENOMA-ASSOCIATED PROTEIN"/>
    <property type="match status" value="1"/>
</dbReference>
<evidence type="ECO:0000313" key="2">
    <source>
        <dbReference type="EMBL" id="CAF4366826.1"/>
    </source>
</evidence>
<protein>
    <recommendedName>
        <fullName evidence="1">DUF2428 domain-containing protein</fullName>
    </recommendedName>
</protein>
<dbReference type="PANTHER" id="PTHR14387">
    <property type="entry name" value="THADA/DEATH RECEPTOR INTERACTING PROTEIN"/>
    <property type="match status" value="1"/>
</dbReference>
<accession>A0A8S2VEX8</accession>
<dbReference type="Proteomes" id="UP000681720">
    <property type="component" value="Unassembled WGS sequence"/>
</dbReference>
<evidence type="ECO:0000259" key="1">
    <source>
        <dbReference type="Pfam" id="PF10350"/>
    </source>
</evidence>